<evidence type="ECO:0000313" key="2">
    <source>
        <dbReference type="EMBL" id="EJK44318.1"/>
    </source>
</evidence>
<feature type="non-terminal residue" evidence="2">
    <location>
        <position position="422"/>
    </location>
</feature>
<keyword evidence="3" id="KW-1185">Reference proteome</keyword>
<feature type="compositionally biased region" description="Basic and acidic residues" evidence="1">
    <location>
        <begin position="317"/>
        <end position="352"/>
    </location>
</feature>
<gene>
    <name evidence="2" type="ORF">THAOC_37150</name>
</gene>
<evidence type="ECO:0000256" key="1">
    <source>
        <dbReference type="SAM" id="MobiDB-lite"/>
    </source>
</evidence>
<protein>
    <submittedName>
        <fullName evidence="2">Uncharacterized protein</fullName>
    </submittedName>
</protein>
<feature type="region of interest" description="Disordered" evidence="1">
    <location>
        <begin position="77"/>
        <end position="192"/>
    </location>
</feature>
<evidence type="ECO:0000313" key="3">
    <source>
        <dbReference type="Proteomes" id="UP000266841"/>
    </source>
</evidence>
<organism evidence="2 3">
    <name type="scientific">Thalassiosira oceanica</name>
    <name type="common">Marine diatom</name>
    <dbReference type="NCBI Taxonomy" id="159749"/>
    <lineage>
        <taxon>Eukaryota</taxon>
        <taxon>Sar</taxon>
        <taxon>Stramenopiles</taxon>
        <taxon>Ochrophyta</taxon>
        <taxon>Bacillariophyta</taxon>
        <taxon>Coscinodiscophyceae</taxon>
        <taxon>Thalassiosirophycidae</taxon>
        <taxon>Thalassiosirales</taxon>
        <taxon>Thalassiosiraceae</taxon>
        <taxon>Thalassiosira</taxon>
    </lineage>
</organism>
<feature type="compositionally biased region" description="Low complexity" evidence="1">
    <location>
        <begin position="266"/>
        <end position="276"/>
    </location>
</feature>
<feature type="compositionally biased region" description="Low complexity" evidence="1">
    <location>
        <begin position="167"/>
        <end position="177"/>
    </location>
</feature>
<feature type="region of interest" description="Disordered" evidence="1">
    <location>
        <begin position="205"/>
        <end position="422"/>
    </location>
</feature>
<feature type="compositionally biased region" description="Basic and acidic residues" evidence="1">
    <location>
        <begin position="251"/>
        <end position="262"/>
    </location>
</feature>
<feature type="region of interest" description="Disordered" evidence="1">
    <location>
        <begin position="1"/>
        <end position="43"/>
    </location>
</feature>
<feature type="compositionally biased region" description="Basic and acidic residues" evidence="1">
    <location>
        <begin position="134"/>
        <end position="154"/>
    </location>
</feature>
<proteinExistence type="predicted"/>
<comment type="caution">
    <text evidence="2">The sequence shown here is derived from an EMBL/GenBank/DDBJ whole genome shotgun (WGS) entry which is preliminary data.</text>
</comment>
<reference evidence="2 3" key="1">
    <citation type="journal article" date="2012" name="Genome Biol.">
        <title>Genome and low-iron response of an oceanic diatom adapted to chronic iron limitation.</title>
        <authorList>
            <person name="Lommer M."/>
            <person name="Specht M."/>
            <person name="Roy A.S."/>
            <person name="Kraemer L."/>
            <person name="Andreson R."/>
            <person name="Gutowska M.A."/>
            <person name="Wolf J."/>
            <person name="Bergner S.V."/>
            <person name="Schilhabel M.B."/>
            <person name="Klostermeier U.C."/>
            <person name="Beiko R.G."/>
            <person name="Rosenstiel P."/>
            <person name="Hippler M."/>
            <person name="Laroche J."/>
        </authorList>
    </citation>
    <scope>NUCLEOTIDE SEQUENCE [LARGE SCALE GENOMIC DNA]</scope>
    <source>
        <strain evidence="2 3">CCMP1005</strain>
    </source>
</reference>
<feature type="compositionally biased region" description="Basic and acidic residues" evidence="1">
    <location>
        <begin position="412"/>
        <end position="422"/>
    </location>
</feature>
<name>K0QYQ2_THAOC</name>
<dbReference type="EMBL" id="AGNL01049849">
    <property type="protein sequence ID" value="EJK44318.1"/>
    <property type="molecule type" value="Genomic_DNA"/>
</dbReference>
<accession>K0QYQ2</accession>
<dbReference type="Proteomes" id="UP000266841">
    <property type="component" value="Unassembled WGS sequence"/>
</dbReference>
<dbReference type="AlphaFoldDB" id="K0QYQ2"/>
<sequence>MGEGDAKGGGNPPPVTAAASSDSRLQDELGLPDGMDLKDIGGDISQQDVDDALNFDLDFDAIADAMGDALPSFEDDMGSLGTHEFDNDSVSTAKRSRAEFDSESECSSMQSSRNKRMSFSGLPPMGGKDGATGEMRKEREREGRCPDCGLDTHRIAQPAQAGGGAAQAGAAEPAAGRAAEEEEVGQVDEEGRLGHVVVQIKIVVGGRRGAGRPAAAAAGEVRQGKRKRQVGQEVLGAEARGPEPPPQRHTARPDDVREHEQRPAGPVEVVQVPVQEQVDRGPAGLDGLLEGPGREGPDQVPEPGRGVPPPLQHGQRQQREPGHRGGERPVRGPVEDGAVQRDGEHGRPGEGRRRGRRRAPPQGRGDKGSNPHPYSNAGAAGPRGGGGTVHHAPVGGERERHGGGAGTAPDELAQRREQRGRE</sequence>